<feature type="region of interest" description="Disordered" evidence="1">
    <location>
        <begin position="50"/>
        <end position="114"/>
    </location>
</feature>
<proteinExistence type="predicted"/>
<gene>
    <name evidence="2" type="ORF">LDAN0321_LOCUS329</name>
</gene>
<dbReference type="AlphaFoldDB" id="A0A7S2JQR3"/>
<feature type="region of interest" description="Disordered" evidence="1">
    <location>
        <begin position="129"/>
        <end position="181"/>
    </location>
</feature>
<evidence type="ECO:0000313" key="2">
    <source>
        <dbReference type="EMBL" id="CAD9554864.1"/>
    </source>
</evidence>
<accession>A0A7S2JQR3</accession>
<protein>
    <submittedName>
        <fullName evidence="2">Uncharacterized protein</fullName>
    </submittedName>
</protein>
<feature type="compositionally biased region" description="Basic and acidic residues" evidence="1">
    <location>
        <begin position="81"/>
        <end position="101"/>
    </location>
</feature>
<sequence length="211" mass="23707">MSELEDARQQLIEVRELLSADPDNAEFVTLESDLIELITILSAGEASANLEQSVNEEEPLISATTTPLETENKSGNNLNHSKHDDINVEEKVGGAEPDVAKSKKKSKVQKEKSSRTFVVPDNLIILESDSAAEKARKKRTVKSLKGKFREKRKEHESNKKQQSWQDFQKKKKKGTKEGSIWATNDHIDGKVGVVGKRTMSEYGDRKRYKLG</sequence>
<name>A0A7S2JQR3_9STRA</name>
<dbReference type="EMBL" id="HBGY01000506">
    <property type="protein sequence ID" value="CAD9554864.1"/>
    <property type="molecule type" value="Transcribed_RNA"/>
</dbReference>
<reference evidence="2" key="1">
    <citation type="submission" date="2021-01" db="EMBL/GenBank/DDBJ databases">
        <authorList>
            <person name="Corre E."/>
            <person name="Pelletier E."/>
            <person name="Niang G."/>
            <person name="Scheremetjew M."/>
            <person name="Finn R."/>
            <person name="Kale V."/>
            <person name="Holt S."/>
            <person name="Cochrane G."/>
            <person name="Meng A."/>
            <person name="Brown T."/>
            <person name="Cohen L."/>
        </authorList>
    </citation>
    <scope>NUCLEOTIDE SEQUENCE</scope>
    <source>
        <strain evidence="2">B650</strain>
    </source>
</reference>
<organism evidence="2">
    <name type="scientific">Leptocylindrus danicus</name>
    <dbReference type="NCBI Taxonomy" id="163516"/>
    <lineage>
        <taxon>Eukaryota</taxon>
        <taxon>Sar</taxon>
        <taxon>Stramenopiles</taxon>
        <taxon>Ochrophyta</taxon>
        <taxon>Bacillariophyta</taxon>
        <taxon>Coscinodiscophyceae</taxon>
        <taxon>Chaetocerotophycidae</taxon>
        <taxon>Leptocylindrales</taxon>
        <taxon>Leptocylindraceae</taxon>
        <taxon>Leptocylindrus</taxon>
    </lineage>
</organism>
<evidence type="ECO:0000256" key="1">
    <source>
        <dbReference type="SAM" id="MobiDB-lite"/>
    </source>
</evidence>
<feature type="compositionally biased region" description="Polar residues" evidence="1">
    <location>
        <begin position="62"/>
        <end position="79"/>
    </location>
</feature>
<feature type="compositionally biased region" description="Basic residues" evidence="1">
    <location>
        <begin position="135"/>
        <end position="150"/>
    </location>
</feature>